<feature type="domain" description="Cupin type-2" evidence="2">
    <location>
        <begin position="53"/>
        <end position="115"/>
    </location>
</feature>
<evidence type="ECO:0000313" key="4">
    <source>
        <dbReference type="Proteomes" id="UP000461409"/>
    </source>
</evidence>
<feature type="chain" id="PRO_5032775645" evidence="1">
    <location>
        <begin position="19"/>
        <end position="137"/>
    </location>
</feature>
<dbReference type="Gene3D" id="2.60.120.10">
    <property type="entry name" value="Jelly Rolls"/>
    <property type="match status" value="1"/>
</dbReference>
<evidence type="ECO:0000256" key="1">
    <source>
        <dbReference type="SAM" id="SignalP"/>
    </source>
</evidence>
<evidence type="ECO:0000313" key="3">
    <source>
        <dbReference type="EMBL" id="MWV28736.1"/>
    </source>
</evidence>
<proteinExistence type="predicted"/>
<sequence>MRAAAALLAITLAGCTAAAPAPVSWQPPLGPNPVFNAAPGAAPDHRLLVTDLNLPPDAVGAAHFHPWEEYLYVIEGSALLDMEGSPPRTLTAGESFVIPARQVHTPRAGGDGVRAIVIRLHDEGDPERLPADGVEAE</sequence>
<keyword evidence="4" id="KW-1185">Reference proteome</keyword>
<dbReference type="AlphaFoldDB" id="A0A844XFF3"/>
<dbReference type="PANTHER" id="PTHR38599">
    <property type="entry name" value="CUPIN DOMAIN PROTEIN (AFU_ORTHOLOGUE AFUA_3G13620)"/>
    <property type="match status" value="1"/>
</dbReference>
<feature type="signal peptide" evidence="1">
    <location>
        <begin position="1"/>
        <end position="18"/>
    </location>
</feature>
<protein>
    <submittedName>
        <fullName evidence="3">Cupin domain-containing protein</fullName>
    </submittedName>
</protein>
<dbReference type="Pfam" id="PF07883">
    <property type="entry name" value="Cupin_2"/>
    <property type="match status" value="1"/>
</dbReference>
<comment type="caution">
    <text evidence="3">The sequence shown here is derived from an EMBL/GenBank/DDBJ whole genome shotgun (WGS) entry which is preliminary data.</text>
</comment>
<gene>
    <name evidence="3" type="ORF">GRF63_12550</name>
</gene>
<dbReference type="EMBL" id="WUBR01000003">
    <property type="protein sequence ID" value="MWV28736.1"/>
    <property type="molecule type" value="Genomic_DNA"/>
</dbReference>
<evidence type="ECO:0000259" key="2">
    <source>
        <dbReference type="Pfam" id="PF07883"/>
    </source>
</evidence>
<name>A0A844XFF3_9SPHN</name>
<dbReference type="RefSeq" id="WP_237392525.1">
    <property type="nucleotide sequence ID" value="NZ_WUBR01000003.1"/>
</dbReference>
<reference evidence="3 4" key="1">
    <citation type="submission" date="2019-12" db="EMBL/GenBank/DDBJ databases">
        <authorList>
            <person name="Lee S.D."/>
        </authorList>
    </citation>
    <scope>NUCLEOTIDE SEQUENCE [LARGE SCALE GENOMIC DNA]</scope>
    <source>
        <strain evidence="3 4">GH3-10</strain>
    </source>
</reference>
<accession>A0A844XFF3</accession>
<dbReference type="InterPro" id="IPR014710">
    <property type="entry name" value="RmlC-like_jellyroll"/>
</dbReference>
<dbReference type="PROSITE" id="PS51257">
    <property type="entry name" value="PROKAR_LIPOPROTEIN"/>
    <property type="match status" value="1"/>
</dbReference>
<keyword evidence="1" id="KW-0732">Signal</keyword>
<organism evidence="3 4">
    <name type="scientific">Aurantiacibacter rhizosphaerae</name>
    <dbReference type="NCBI Taxonomy" id="2691582"/>
    <lineage>
        <taxon>Bacteria</taxon>
        <taxon>Pseudomonadati</taxon>
        <taxon>Pseudomonadota</taxon>
        <taxon>Alphaproteobacteria</taxon>
        <taxon>Sphingomonadales</taxon>
        <taxon>Erythrobacteraceae</taxon>
        <taxon>Aurantiacibacter</taxon>
    </lineage>
</organism>
<dbReference type="SUPFAM" id="SSF51182">
    <property type="entry name" value="RmlC-like cupins"/>
    <property type="match status" value="1"/>
</dbReference>
<dbReference type="InterPro" id="IPR013096">
    <property type="entry name" value="Cupin_2"/>
</dbReference>
<dbReference type="InterPro" id="IPR011051">
    <property type="entry name" value="RmlC_Cupin_sf"/>
</dbReference>
<reference evidence="3 4" key="2">
    <citation type="submission" date="2020-02" db="EMBL/GenBank/DDBJ databases">
        <title>Erythrobacter dongmakensis sp. nov., isolated from a tidal mudflat.</title>
        <authorList>
            <person name="Kim I.S."/>
        </authorList>
    </citation>
    <scope>NUCLEOTIDE SEQUENCE [LARGE SCALE GENOMIC DNA]</scope>
    <source>
        <strain evidence="3 4">GH3-10</strain>
    </source>
</reference>
<dbReference type="PANTHER" id="PTHR38599:SF1">
    <property type="entry name" value="CUPIN DOMAIN PROTEIN (AFU_ORTHOLOGUE AFUA_3G13620)"/>
    <property type="match status" value="1"/>
</dbReference>
<dbReference type="Proteomes" id="UP000461409">
    <property type="component" value="Unassembled WGS sequence"/>
</dbReference>